<protein>
    <submittedName>
        <fullName evidence="1">Uncharacterized protein</fullName>
    </submittedName>
</protein>
<name>A0A2P2Q0R4_RHIMU</name>
<accession>A0A2P2Q0R4</accession>
<sequence>MHKICNTNVPAHHLLPQDIHIPLVIVAPTMMRDTKELKLNQLKGVKLDWKDIEEQLNERQKLWQRKICVIFLFKESKQREID</sequence>
<dbReference type="AlphaFoldDB" id="A0A2P2Q0R4"/>
<reference evidence="1" key="1">
    <citation type="submission" date="2018-02" db="EMBL/GenBank/DDBJ databases">
        <title>Rhizophora mucronata_Transcriptome.</title>
        <authorList>
            <person name="Meera S.P."/>
            <person name="Sreeshan A."/>
            <person name="Augustine A."/>
        </authorList>
    </citation>
    <scope>NUCLEOTIDE SEQUENCE</scope>
    <source>
        <tissue evidence="1">Leaf</tissue>
    </source>
</reference>
<dbReference type="EMBL" id="GGEC01080061">
    <property type="protein sequence ID" value="MBX60545.1"/>
    <property type="molecule type" value="Transcribed_RNA"/>
</dbReference>
<proteinExistence type="predicted"/>
<organism evidence="1">
    <name type="scientific">Rhizophora mucronata</name>
    <name type="common">Asiatic mangrove</name>
    <dbReference type="NCBI Taxonomy" id="61149"/>
    <lineage>
        <taxon>Eukaryota</taxon>
        <taxon>Viridiplantae</taxon>
        <taxon>Streptophyta</taxon>
        <taxon>Embryophyta</taxon>
        <taxon>Tracheophyta</taxon>
        <taxon>Spermatophyta</taxon>
        <taxon>Magnoliopsida</taxon>
        <taxon>eudicotyledons</taxon>
        <taxon>Gunneridae</taxon>
        <taxon>Pentapetalae</taxon>
        <taxon>rosids</taxon>
        <taxon>fabids</taxon>
        <taxon>Malpighiales</taxon>
        <taxon>Rhizophoraceae</taxon>
        <taxon>Rhizophora</taxon>
    </lineage>
</organism>
<evidence type="ECO:0000313" key="1">
    <source>
        <dbReference type="EMBL" id="MBX60545.1"/>
    </source>
</evidence>